<dbReference type="PANTHER" id="PTHR30458">
    <property type="entry name" value="PHENYLACETIC ACID DEGRADATION PROTEIN PAA"/>
    <property type="match status" value="1"/>
</dbReference>
<dbReference type="SUPFAM" id="SSF47240">
    <property type="entry name" value="Ferritin-like"/>
    <property type="match status" value="1"/>
</dbReference>
<gene>
    <name evidence="1" type="ORF">AVDCRST_MAG13-18</name>
</gene>
<name>A0A6J4RBI3_9ACTN</name>
<dbReference type="InterPro" id="IPR012347">
    <property type="entry name" value="Ferritin-like"/>
</dbReference>
<dbReference type="PANTHER" id="PTHR30458:SF0">
    <property type="entry name" value="1,2-PHENYLACETYL-COA EPOXIDASE, SUBUNIT C"/>
    <property type="match status" value="1"/>
</dbReference>
<evidence type="ECO:0000313" key="1">
    <source>
        <dbReference type="EMBL" id="CAA9465686.1"/>
    </source>
</evidence>
<keyword evidence="1" id="KW-0560">Oxidoreductase</keyword>
<dbReference type="GO" id="GO:0005829">
    <property type="term" value="C:cytosol"/>
    <property type="evidence" value="ECO:0007669"/>
    <property type="project" value="TreeGrafter"/>
</dbReference>
<dbReference type="EMBL" id="CADCVO010000002">
    <property type="protein sequence ID" value="CAA9465686.1"/>
    <property type="molecule type" value="Genomic_DNA"/>
</dbReference>
<dbReference type="EC" id="1.14.13.149" evidence="1"/>
<dbReference type="GO" id="GO:0097266">
    <property type="term" value="F:phenylacetyl-CoA 1,2-epoxidase activity"/>
    <property type="evidence" value="ECO:0007669"/>
    <property type="project" value="UniProtKB-EC"/>
</dbReference>
<protein>
    <submittedName>
        <fullName evidence="1">1,2-phenylacetyl-CoA epoxidase, subunit A</fullName>
        <ecNumber evidence="1">1.14.13.149</ecNumber>
    </submittedName>
</protein>
<dbReference type="Pfam" id="PF05138">
    <property type="entry name" value="PaaA_PaaC"/>
    <property type="match status" value="1"/>
</dbReference>
<organism evidence="1">
    <name type="scientific">uncultured Solirubrobacteraceae bacterium</name>
    <dbReference type="NCBI Taxonomy" id="1162706"/>
    <lineage>
        <taxon>Bacteria</taxon>
        <taxon>Bacillati</taxon>
        <taxon>Actinomycetota</taxon>
        <taxon>Thermoleophilia</taxon>
        <taxon>Solirubrobacterales</taxon>
        <taxon>Solirubrobacteraceae</taxon>
        <taxon>environmental samples</taxon>
    </lineage>
</organism>
<dbReference type="InterPro" id="IPR009078">
    <property type="entry name" value="Ferritin-like_SF"/>
</dbReference>
<dbReference type="InterPro" id="IPR052703">
    <property type="entry name" value="Aromatic_CoA_ox/epox"/>
</dbReference>
<accession>A0A6J4RBI3</accession>
<dbReference type="AlphaFoldDB" id="A0A6J4RBI3"/>
<dbReference type="Gene3D" id="1.20.1260.10">
    <property type="match status" value="1"/>
</dbReference>
<proteinExistence type="predicted"/>
<sequence>MPAAPLSVEELAPRSEDEVRERLASGKLVEGLQHMSPEYLKGIRRILTVSADTELISAPAYLRAAKHAPALNNYGSAMSIVQDELAHAHIGYRLLGDLGVDMRALIYEREPEQFKYPYAFDIPLDSWDELVLANALYDQAGYVLLSDVHESSTFGPWKRALAKVDKEETFHLRHGRTWVKKLSADPAGRARLQASLDWMFILTLEWFGLPDAQKKHSIQLEYGFKGKSNDELRQAWMGYVVPFMEEVGLEVPAHFDEEAGRYVIDCPFPARFDAETKTWLLDEGPCGWDEVMVRWKGRGTMNRDYVARLQKGYRSRREAMAA</sequence>
<dbReference type="InterPro" id="IPR007814">
    <property type="entry name" value="PaaA_PaaC"/>
</dbReference>
<dbReference type="GO" id="GO:0010124">
    <property type="term" value="P:phenylacetate catabolic process"/>
    <property type="evidence" value="ECO:0007669"/>
    <property type="project" value="InterPro"/>
</dbReference>
<reference evidence="1" key="1">
    <citation type="submission" date="2020-02" db="EMBL/GenBank/DDBJ databases">
        <authorList>
            <person name="Meier V. D."/>
        </authorList>
    </citation>
    <scope>NUCLEOTIDE SEQUENCE</scope>
    <source>
        <strain evidence="1">AVDCRST_MAG13</strain>
    </source>
</reference>